<dbReference type="Pfam" id="PF09121">
    <property type="entry name" value="Tower"/>
    <property type="match status" value="1"/>
</dbReference>
<gene>
    <name evidence="3" type="ORF">PEVE_00026948</name>
</gene>
<evidence type="ECO:0000313" key="4">
    <source>
        <dbReference type="Proteomes" id="UP001159427"/>
    </source>
</evidence>
<dbReference type="EMBL" id="CALNXI010003676">
    <property type="protein sequence ID" value="CAH3194014.1"/>
    <property type="molecule type" value="Genomic_DNA"/>
</dbReference>
<comment type="caution">
    <text evidence="3">The sequence shown here is derived from an EMBL/GenBank/DDBJ whole genome shotgun (WGS) entry which is preliminary data.</text>
</comment>
<protein>
    <recommendedName>
        <fullName evidence="2">Tower domain-containing protein</fullName>
    </recommendedName>
</protein>
<proteinExistence type="predicted"/>
<dbReference type="Proteomes" id="UP001159427">
    <property type="component" value="Unassembled WGS sequence"/>
</dbReference>
<dbReference type="InterPro" id="IPR036315">
    <property type="entry name" value="BRCA2_hlx_sf"/>
</dbReference>
<feature type="region of interest" description="Disordered" evidence="1">
    <location>
        <begin position="156"/>
        <end position="188"/>
    </location>
</feature>
<dbReference type="Pfam" id="PF09104">
    <property type="entry name" value="BRCA-2_OB3"/>
    <property type="match status" value="1"/>
</dbReference>
<reference evidence="3 4" key="1">
    <citation type="submission" date="2022-05" db="EMBL/GenBank/DDBJ databases">
        <authorList>
            <consortium name="Genoscope - CEA"/>
            <person name="William W."/>
        </authorList>
    </citation>
    <scope>NUCLEOTIDE SEQUENCE [LARGE SCALE GENOMIC DNA]</scope>
</reference>
<feature type="compositionally biased region" description="Polar residues" evidence="1">
    <location>
        <begin position="23"/>
        <end position="39"/>
    </location>
</feature>
<feature type="compositionally biased region" description="Polar residues" evidence="1">
    <location>
        <begin position="76"/>
        <end position="89"/>
    </location>
</feature>
<dbReference type="Gene3D" id="6.10.70.10">
    <property type="match status" value="1"/>
</dbReference>
<name>A0ABN8SQZ8_9CNID</name>
<dbReference type="Pfam" id="PF21318">
    <property type="entry name" value="BRCA2DBD_OB2"/>
    <property type="match status" value="1"/>
</dbReference>
<feature type="compositionally biased region" description="Polar residues" evidence="1">
    <location>
        <begin position="927"/>
        <end position="944"/>
    </location>
</feature>
<dbReference type="SUPFAM" id="SSF81878">
    <property type="entry name" value="BRCA2 tower domain"/>
    <property type="match status" value="1"/>
</dbReference>
<dbReference type="CDD" id="cd04493">
    <property type="entry name" value="BRCA2DBD_OB1"/>
    <property type="match status" value="1"/>
</dbReference>
<evidence type="ECO:0000313" key="3">
    <source>
        <dbReference type="EMBL" id="CAH3194014.1"/>
    </source>
</evidence>
<dbReference type="InterPro" id="IPR015188">
    <property type="entry name" value="BRCA2_OB_3"/>
</dbReference>
<accession>A0ABN8SQZ8</accession>
<dbReference type="InterPro" id="IPR015187">
    <property type="entry name" value="BRCA2_OB_1"/>
</dbReference>
<feature type="compositionally biased region" description="Basic and acidic residues" evidence="1">
    <location>
        <begin position="945"/>
        <end position="954"/>
    </location>
</feature>
<evidence type="ECO:0000256" key="1">
    <source>
        <dbReference type="SAM" id="MobiDB-lite"/>
    </source>
</evidence>
<dbReference type="SMART" id="SM01341">
    <property type="entry name" value="Tower"/>
    <property type="match status" value="1"/>
</dbReference>
<sequence>GVVFGSNHNLTRRHSSPLQCTEGMFSSRNGMKPRTTTPSGVLHDRRTRSFNTSLRARLARVDNVQSASTPRRHINTDCNRSPRPSQAVTPSGLKTKKFNVPRTSTPMNSPACRRMRGPRPPFVTPYRKQVVSRNVSPLVRCTAPGCPILKPLESPGAADVEPSSKKLKISSPNTTFNSKSRTELSETDCKVKPQPGFLSQVRRGNRRVKIREMTGNATPGGFTTAELLELGVSLEVLSVTSSNAGSFRFMGRKYLSEAVLTGEEGARTEDGGLLYAGDDGMVGLEEIKSAFLSTPGVDKQLISEEWIANHYRWIIWKLAAMEVAFPRHFAGRSALKKILERDDVSSRTMVLCVTSVSVTPNQTEGASLDQKDKDGGKDVQGSSNKTLSSSVIELTDGWYSIRALLDRPLTRLLNDGKLIVGQKLCVYGAELVGSEQAVSPLEAPPTLMLRLHANSTRRALWDAKLGFHSHVRAFPLPLVSLFCDGGFTGCIDVVVLRQYPVQWMEKMPDGTNVFRNSRLEEREAKRFEADRQQRREKLFLQVQEEFEKESGQPDIETQRTTKFRRRSYSSRDLSQLSDGREIYEALTRASDPDAVKECLDERQVTALEEYQRLIQEKKCAELQRKFELIWQEQEEECQLKRNVVPLLKVWITDYRYRTKENAILSIWRASEDLMQLLSEGSRLRIYHLTAAGLTASRTTRYEALPIDANVTTSYFARKACSFDQLRSGSSQLCSEVDIVGVVIFCTPLSCFSNSSVQTVYISDDEMNLAAVKFWGGLKVVAVDDLVKPRNFICFSNLTVRPDDRLQCPSLSFGELSCLTLKPREPHLRAALGNLQHKIPDLNIFMANVQGTLSSILRPQRISPSADVQVTTVRMYPQATHMCSSEMEPANHATRKPSDAFNSSHHNKKENCSSANAEESSLAHFRQPSFTEPLSLSVTNTTSSAKSREGKRKLLDSIPEPPSLSPLLSSIPASVRREFKRPGQVGERGTLRVEQREFISQFVSD</sequence>
<dbReference type="SUPFAM" id="SSF81872">
    <property type="entry name" value="BRCA2 helical domain"/>
    <property type="match status" value="1"/>
</dbReference>
<dbReference type="Gene3D" id="2.40.50.140">
    <property type="entry name" value="Nucleic acid-binding proteins"/>
    <property type="match status" value="3"/>
</dbReference>
<dbReference type="InterPro" id="IPR012340">
    <property type="entry name" value="NA-bd_OB-fold"/>
</dbReference>
<dbReference type="PANTHER" id="PTHR11289:SF0">
    <property type="entry name" value="BREAST CANCER TYPE 2 SUSCEPTIBILITY PROTEIN"/>
    <property type="match status" value="1"/>
</dbReference>
<feature type="non-terminal residue" evidence="3">
    <location>
        <position position="1"/>
    </location>
</feature>
<feature type="domain" description="Tower" evidence="2">
    <location>
        <begin position="504"/>
        <end position="545"/>
    </location>
</feature>
<evidence type="ECO:0000259" key="2">
    <source>
        <dbReference type="SMART" id="SM01341"/>
    </source>
</evidence>
<feature type="region of interest" description="Disordered" evidence="1">
    <location>
        <begin position="23"/>
        <end position="43"/>
    </location>
</feature>
<feature type="region of interest" description="Disordered" evidence="1">
    <location>
        <begin position="62"/>
        <end position="123"/>
    </location>
</feature>
<dbReference type="PANTHER" id="PTHR11289">
    <property type="entry name" value="BREAST CANCER TYPE 2 SUSCEPTIBILITY PROTEIN BRCA2"/>
    <property type="match status" value="1"/>
</dbReference>
<feature type="region of interest" description="Disordered" evidence="1">
    <location>
        <begin position="362"/>
        <end position="384"/>
    </location>
</feature>
<dbReference type="Pfam" id="PF09103">
    <property type="entry name" value="BRCA-2_OB1"/>
    <property type="match status" value="1"/>
</dbReference>
<feature type="compositionally biased region" description="Polar residues" evidence="1">
    <location>
        <begin position="170"/>
        <end position="179"/>
    </location>
</feature>
<feature type="region of interest" description="Disordered" evidence="1">
    <location>
        <begin position="885"/>
        <end position="968"/>
    </location>
</feature>
<dbReference type="InterPro" id="IPR015205">
    <property type="entry name" value="Tower_dom"/>
</dbReference>
<organism evidence="3 4">
    <name type="scientific">Porites evermanni</name>
    <dbReference type="NCBI Taxonomy" id="104178"/>
    <lineage>
        <taxon>Eukaryota</taxon>
        <taxon>Metazoa</taxon>
        <taxon>Cnidaria</taxon>
        <taxon>Anthozoa</taxon>
        <taxon>Hexacorallia</taxon>
        <taxon>Scleractinia</taxon>
        <taxon>Fungiina</taxon>
        <taxon>Poritidae</taxon>
        <taxon>Porites</taxon>
    </lineage>
</organism>
<dbReference type="InterPro" id="IPR015525">
    <property type="entry name" value="BRCA2"/>
</dbReference>
<keyword evidence="4" id="KW-1185">Reference proteome</keyword>
<dbReference type="SUPFAM" id="SSF50249">
    <property type="entry name" value="Nucleic acid-binding proteins"/>
    <property type="match status" value="3"/>
</dbReference>